<organism evidence="2 3">
    <name type="scientific">Drosophila albomicans</name>
    <name type="common">Fruit fly</name>
    <dbReference type="NCBI Taxonomy" id="7291"/>
    <lineage>
        <taxon>Eukaryota</taxon>
        <taxon>Metazoa</taxon>
        <taxon>Ecdysozoa</taxon>
        <taxon>Arthropoda</taxon>
        <taxon>Hexapoda</taxon>
        <taxon>Insecta</taxon>
        <taxon>Pterygota</taxon>
        <taxon>Neoptera</taxon>
        <taxon>Endopterygota</taxon>
        <taxon>Diptera</taxon>
        <taxon>Brachycera</taxon>
        <taxon>Muscomorpha</taxon>
        <taxon>Ephydroidea</taxon>
        <taxon>Drosophilidae</taxon>
        <taxon>Drosophila</taxon>
    </lineage>
</organism>
<feature type="chain" id="PRO_5039029305" evidence="1">
    <location>
        <begin position="24"/>
        <end position="207"/>
    </location>
</feature>
<dbReference type="SMART" id="SM00675">
    <property type="entry name" value="DM11"/>
    <property type="match status" value="1"/>
</dbReference>
<evidence type="ECO:0000313" key="2">
    <source>
        <dbReference type="Proteomes" id="UP000515160"/>
    </source>
</evidence>
<dbReference type="OrthoDB" id="7975395at2759"/>
<evidence type="ECO:0000256" key="1">
    <source>
        <dbReference type="SAM" id="SignalP"/>
    </source>
</evidence>
<feature type="signal peptide" evidence="1">
    <location>
        <begin position="1"/>
        <end position="23"/>
    </location>
</feature>
<dbReference type="AlphaFoldDB" id="A0A9C6T459"/>
<dbReference type="InterPro" id="IPR006601">
    <property type="entry name" value="Uncharacterised_DM11_DROME"/>
</dbReference>
<protein>
    <submittedName>
        <fullName evidence="3">Uncharacterized protein LOC127565399</fullName>
    </submittedName>
</protein>
<accession>A0A9C6T459</accession>
<gene>
    <name evidence="3" type="primary">LOC127565399</name>
</gene>
<keyword evidence="2" id="KW-1185">Reference proteome</keyword>
<dbReference type="Proteomes" id="UP000515160">
    <property type="component" value="Chromosome 3"/>
</dbReference>
<proteinExistence type="predicted"/>
<sequence length="207" mass="24638">MWFNRAKLVVLTVIVGILSVTKSYRYKTEYEDEDLFSDCPNQPESVLNLHGLANLSEITRVSHHNLVQVSGNFTLVWDIQKTDRIEATLDVFKYERREWVPTLYRIQTPHLCSILFDKNQYWYPMWIQHVTNIEEVKDKCFNVPGTKYIHETFDMHLEFENKMGNIEGQHKLQFVLKAFDQLNRMRPTSICFAMIINYVRLSQKSRK</sequence>
<reference evidence="3" key="1">
    <citation type="submission" date="2025-08" db="UniProtKB">
        <authorList>
            <consortium name="RefSeq"/>
        </authorList>
    </citation>
    <scope>IDENTIFICATION</scope>
    <source>
        <strain evidence="3">15112-1751.03</strain>
        <tissue evidence="3">Whole Adult</tissue>
    </source>
</reference>
<dbReference type="RefSeq" id="XP_051859522.1">
    <property type="nucleotide sequence ID" value="XM_052003562.1"/>
</dbReference>
<evidence type="ECO:0000313" key="3">
    <source>
        <dbReference type="RefSeq" id="XP_051859522.1"/>
    </source>
</evidence>
<keyword evidence="1" id="KW-0732">Signal</keyword>
<dbReference type="GeneID" id="127565399"/>
<name>A0A9C6T459_DROAB</name>